<dbReference type="Proteomes" id="UP000094893">
    <property type="component" value="Unassembled WGS sequence"/>
</dbReference>
<keyword evidence="1" id="KW-0812">Transmembrane</keyword>
<evidence type="ECO:0000256" key="1">
    <source>
        <dbReference type="SAM" id="Phobius"/>
    </source>
</evidence>
<evidence type="ECO:0000313" key="2">
    <source>
        <dbReference type="EMBL" id="OCX76230.1"/>
    </source>
</evidence>
<comment type="caution">
    <text evidence="2">The sequence shown here is derived from an EMBL/GenBank/DDBJ whole genome shotgun (WGS) entry which is preliminary data.</text>
</comment>
<dbReference type="RefSeq" id="WP_024893285.1">
    <property type="nucleotide sequence ID" value="NZ_LWRZ01000067.1"/>
</dbReference>
<feature type="transmembrane region" description="Helical" evidence="1">
    <location>
        <begin position="76"/>
        <end position="98"/>
    </location>
</feature>
<protein>
    <submittedName>
        <fullName evidence="2">Uncharacterized protein</fullName>
    </submittedName>
</protein>
<accession>A0A1C2IPZ6</accession>
<feature type="transmembrane region" description="Helical" evidence="1">
    <location>
        <begin position="52"/>
        <end position="70"/>
    </location>
</feature>
<organism evidence="2 3">
    <name type="scientific">Acidithiobacillus thiooxidans</name>
    <name type="common">Thiobacillus thiooxidans</name>
    <dbReference type="NCBI Taxonomy" id="930"/>
    <lineage>
        <taxon>Bacteria</taxon>
        <taxon>Pseudomonadati</taxon>
        <taxon>Pseudomonadota</taxon>
        <taxon>Acidithiobacillia</taxon>
        <taxon>Acidithiobacillales</taxon>
        <taxon>Acidithiobacillaceae</taxon>
        <taxon>Acidithiobacillus</taxon>
    </lineage>
</organism>
<dbReference type="AlphaFoldDB" id="A0A1C2IPZ6"/>
<gene>
    <name evidence="2" type="ORF">A6P07_02745</name>
</gene>
<dbReference type="EMBL" id="LWSA01000028">
    <property type="protein sequence ID" value="OCX76230.1"/>
    <property type="molecule type" value="Genomic_DNA"/>
</dbReference>
<feature type="transmembrane region" description="Helical" evidence="1">
    <location>
        <begin position="20"/>
        <end position="45"/>
    </location>
</feature>
<sequence>MKHLFIALENLGGGALHHTIAFLLSGTLPAYLTWAGGILLCLILLSPQLQMLLVIVFELIAEMDVLGLIASVVMMIFFPLAILIGVFLVLIFLINWIIGFTTPEPRRRY</sequence>
<name>A0A1C2IPZ6_ACITH</name>
<reference evidence="2 3" key="1">
    <citation type="journal article" date="2016" name="Int. J. Mol. Sci.">
        <title>Comparative genomics of the extreme acidophile Acidithiobacillus thiooxidans reveals intraspecific divergence and niche adaptation.</title>
        <authorList>
            <person name="Zhang X."/>
            <person name="Feng X."/>
            <person name="Tao J."/>
            <person name="Ma L."/>
            <person name="Xiao Y."/>
            <person name="Liang Y."/>
            <person name="Liu X."/>
            <person name="Yin H."/>
        </authorList>
    </citation>
    <scope>NUCLEOTIDE SEQUENCE [LARGE SCALE GENOMIC DNA]</scope>
    <source>
        <strain evidence="2 3">A02</strain>
    </source>
</reference>
<proteinExistence type="predicted"/>
<evidence type="ECO:0000313" key="3">
    <source>
        <dbReference type="Proteomes" id="UP000094893"/>
    </source>
</evidence>
<keyword evidence="1" id="KW-0472">Membrane</keyword>
<keyword evidence="1" id="KW-1133">Transmembrane helix</keyword>